<sequence>MRKVSLVLFSVMILVMSWENQKSVAALFSGDGVPEQSIRLRIIANSDAPQDQILKRKIRDNINNYLADQVEELDSLEQARQKMHAELPALEEIVEQTVADSGFTYESNVELGVVPFPTKMYGQYVYPAGDYEALRVTVGEGRGQNWWCVLFPPLCFVDITTGDAVKKDEQGNHELADGGDGAPQVQVKFFLFEIFQKLWKSIFG</sequence>
<protein>
    <submittedName>
        <fullName evidence="2">Stage II sporulation protein R</fullName>
    </submittedName>
</protein>
<evidence type="ECO:0000313" key="2">
    <source>
        <dbReference type="EMBL" id="RKD23047.1"/>
    </source>
</evidence>
<organism evidence="2 3">
    <name type="scientific">Ammoniphilus oxalaticus</name>
    <dbReference type="NCBI Taxonomy" id="66863"/>
    <lineage>
        <taxon>Bacteria</taxon>
        <taxon>Bacillati</taxon>
        <taxon>Bacillota</taxon>
        <taxon>Bacilli</taxon>
        <taxon>Bacillales</taxon>
        <taxon>Paenibacillaceae</taxon>
        <taxon>Aneurinibacillus group</taxon>
        <taxon>Ammoniphilus</taxon>
    </lineage>
</organism>
<accession>A0A419SGY4</accession>
<evidence type="ECO:0000313" key="3">
    <source>
        <dbReference type="Proteomes" id="UP000284219"/>
    </source>
</evidence>
<keyword evidence="3" id="KW-1185">Reference proteome</keyword>
<keyword evidence="1" id="KW-0175">Coiled coil</keyword>
<reference evidence="2 3" key="1">
    <citation type="submission" date="2016-08" db="EMBL/GenBank/DDBJ databases">
        <title>Novel Firmicute Genomes.</title>
        <authorList>
            <person name="Poppleton D.I."/>
            <person name="Gribaldo S."/>
        </authorList>
    </citation>
    <scope>NUCLEOTIDE SEQUENCE [LARGE SCALE GENOMIC DNA]</scope>
    <source>
        <strain evidence="2 3">RAOx-1</strain>
    </source>
</reference>
<dbReference type="InterPro" id="IPR014202">
    <property type="entry name" value="Spore_II_R"/>
</dbReference>
<dbReference type="NCBIfam" id="TIGR02837">
    <property type="entry name" value="spore_II_R"/>
    <property type="match status" value="1"/>
</dbReference>
<gene>
    <name evidence="2" type="ORF">BEP19_12540</name>
</gene>
<dbReference type="AlphaFoldDB" id="A0A419SGY4"/>
<dbReference type="EMBL" id="MCHY01000009">
    <property type="protein sequence ID" value="RKD23047.1"/>
    <property type="molecule type" value="Genomic_DNA"/>
</dbReference>
<dbReference type="Pfam" id="PF09551">
    <property type="entry name" value="Spore_II_R"/>
    <property type="match status" value="1"/>
</dbReference>
<dbReference type="Proteomes" id="UP000284219">
    <property type="component" value="Unassembled WGS sequence"/>
</dbReference>
<dbReference type="RefSeq" id="WP_120190537.1">
    <property type="nucleotide sequence ID" value="NZ_MCHY01000009.1"/>
</dbReference>
<feature type="coiled-coil region" evidence="1">
    <location>
        <begin position="59"/>
        <end position="93"/>
    </location>
</feature>
<name>A0A419SGY4_9BACL</name>
<comment type="caution">
    <text evidence="2">The sequence shown here is derived from an EMBL/GenBank/DDBJ whole genome shotgun (WGS) entry which is preliminary data.</text>
</comment>
<evidence type="ECO:0000256" key="1">
    <source>
        <dbReference type="SAM" id="Coils"/>
    </source>
</evidence>
<proteinExistence type="predicted"/>
<dbReference type="OrthoDB" id="9793324at2"/>